<dbReference type="Proteomes" id="UP000585050">
    <property type="component" value="Unassembled WGS sequence"/>
</dbReference>
<dbReference type="EMBL" id="JABAIL010000002">
    <property type="protein sequence ID" value="NLR90571.1"/>
    <property type="molecule type" value="Genomic_DNA"/>
</dbReference>
<evidence type="ECO:0000259" key="9">
    <source>
        <dbReference type="Pfam" id="PF18916"/>
    </source>
</evidence>
<feature type="transmembrane region" description="Helical" evidence="8">
    <location>
        <begin position="6"/>
        <end position="25"/>
    </location>
</feature>
<evidence type="ECO:0000256" key="5">
    <source>
        <dbReference type="ARBA" id="ARBA00022989"/>
    </source>
</evidence>
<protein>
    <submittedName>
        <fullName evidence="10">Lycopene cyclase domain-containing protein</fullName>
    </submittedName>
</protein>
<evidence type="ECO:0000256" key="3">
    <source>
        <dbReference type="ARBA" id="ARBA00022692"/>
    </source>
</evidence>
<feature type="transmembrane region" description="Helical" evidence="8">
    <location>
        <begin position="81"/>
        <end position="98"/>
    </location>
</feature>
<dbReference type="RefSeq" id="WP_168881297.1">
    <property type="nucleotide sequence ID" value="NZ_JABAIL010000002.1"/>
</dbReference>
<dbReference type="GO" id="GO:0016872">
    <property type="term" value="F:intramolecular lyase activity"/>
    <property type="evidence" value="ECO:0007669"/>
    <property type="project" value="InterPro"/>
</dbReference>
<comment type="caution">
    <text evidence="10">The sequence shown here is derived from an EMBL/GenBank/DDBJ whole genome shotgun (WGS) entry which is preliminary data.</text>
</comment>
<accession>A0A7X8XUQ9</accession>
<feature type="transmembrane region" description="Helical" evidence="8">
    <location>
        <begin position="110"/>
        <end position="126"/>
    </location>
</feature>
<comment type="subcellular location">
    <subcellularLocation>
        <location evidence="1">Membrane</location>
        <topology evidence="1">Multi-pass membrane protein</topology>
    </subcellularLocation>
</comment>
<keyword evidence="4" id="KW-0125">Carotenoid biosynthesis</keyword>
<keyword evidence="7" id="KW-0413">Isomerase</keyword>
<dbReference type="InterPro" id="IPR017825">
    <property type="entry name" value="Lycopene_cyclase_dom"/>
</dbReference>
<keyword evidence="3 8" id="KW-0812">Transmembrane</keyword>
<evidence type="ECO:0000256" key="4">
    <source>
        <dbReference type="ARBA" id="ARBA00022746"/>
    </source>
</evidence>
<keyword evidence="11" id="KW-1185">Reference proteome</keyword>
<evidence type="ECO:0000313" key="11">
    <source>
        <dbReference type="Proteomes" id="UP000585050"/>
    </source>
</evidence>
<feature type="domain" description="Lycopene cyclase" evidence="9">
    <location>
        <begin position="7"/>
        <end position="97"/>
    </location>
</feature>
<comment type="pathway">
    <text evidence="2">Carotenoid biosynthesis.</text>
</comment>
<evidence type="ECO:0000256" key="7">
    <source>
        <dbReference type="ARBA" id="ARBA00023235"/>
    </source>
</evidence>
<dbReference type="GO" id="GO:0016117">
    <property type="term" value="P:carotenoid biosynthetic process"/>
    <property type="evidence" value="ECO:0007669"/>
    <property type="project" value="UniProtKB-KW"/>
</dbReference>
<evidence type="ECO:0000256" key="8">
    <source>
        <dbReference type="SAM" id="Phobius"/>
    </source>
</evidence>
<evidence type="ECO:0000313" key="10">
    <source>
        <dbReference type="EMBL" id="NLR90571.1"/>
    </source>
</evidence>
<dbReference type="GO" id="GO:0045436">
    <property type="term" value="F:lycopene beta cyclase activity"/>
    <property type="evidence" value="ECO:0007669"/>
    <property type="project" value="UniProtKB-ARBA"/>
</dbReference>
<dbReference type="NCBIfam" id="TIGR03462">
    <property type="entry name" value="CarR_dom_SF"/>
    <property type="match status" value="1"/>
</dbReference>
<keyword evidence="5 8" id="KW-1133">Transmembrane helix</keyword>
<dbReference type="Pfam" id="PF18916">
    <property type="entry name" value="Lycopene_cyc"/>
    <property type="match status" value="2"/>
</dbReference>
<evidence type="ECO:0000256" key="6">
    <source>
        <dbReference type="ARBA" id="ARBA00023136"/>
    </source>
</evidence>
<feature type="domain" description="Lycopene cyclase" evidence="9">
    <location>
        <begin position="129"/>
        <end position="212"/>
    </location>
</feature>
<gene>
    <name evidence="10" type="ORF">HGP29_05105</name>
</gene>
<evidence type="ECO:0000256" key="2">
    <source>
        <dbReference type="ARBA" id="ARBA00004829"/>
    </source>
</evidence>
<reference evidence="10 11" key="1">
    <citation type="submission" date="2020-04" db="EMBL/GenBank/DDBJ databases">
        <title>Flammeovirga sp. SR4, a novel species isolated from seawater.</title>
        <authorList>
            <person name="Wang X."/>
        </authorList>
    </citation>
    <scope>NUCLEOTIDE SEQUENCE [LARGE SCALE GENOMIC DNA]</scope>
    <source>
        <strain evidence="10 11">SR4</strain>
    </source>
</reference>
<organism evidence="10 11">
    <name type="scientific">Flammeovirga agarivorans</name>
    <dbReference type="NCBI Taxonomy" id="2726742"/>
    <lineage>
        <taxon>Bacteria</taxon>
        <taxon>Pseudomonadati</taxon>
        <taxon>Bacteroidota</taxon>
        <taxon>Cytophagia</taxon>
        <taxon>Cytophagales</taxon>
        <taxon>Flammeovirgaceae</taxon>
        <taxon>Flammeovirga</taxon>
    </lineage>
</organism>
<feature type="transmembrane region" description="Helical" evidence="8">
    <location>
        <begin position="156"/>
        <end position="175"/>
    </location>
</feature>
<dbReference type="GO" id="GO:0016020">
    <property type="term" value="C:membrane"/>
    <property type="evidence" value="ECO:0007669"/>
    <property type="project" value="UniProtKB-SubCell"/>
</dbReference>
<sequence>MPEQFNLYLIINVIAIAGPFLLSFDKKVAFYKKWPKLLVALSFLWAIYIPWDIFFAFSLEWGFNSDYLVGFEFLHLPLEEWMFFIIIPYCYLFIYECVKSYFPKTKEKTILPYYFFIGVALSQVYYGGIYSYINLLVVLLAFMLVRSKLNMAFWWSYLLTLLPFLIFNGILTGSITEDPIVWYNSAAFSDVRIGTIPSEDFIYLLGMMLLCFKGWTWKED</sequence>
<name>A0A7X8XUQ9_9BACT</name>
<proteinExistence type="predicted"/>
<keyword evidence="6 8" id="KW-0472">Membrane</keyword>
<feature type="transmembrane region" description="Helical" evidence="8">
    <location>
        <begin position="37"/>
        <end position="61"/>
    </location>
</feature>
<dbReference type="AlphaFoldDB" id="A0A7X8XUQ9"/>
<evidence type="ECO:0000256" key="1">
    <source>
        <dbReference type="ARBA" id="ARBA00004141"/>
    </source>
</evidence>